<feature type="transmembrane region" description="Helical" evidence="5">
    <location>
        <begin position="77"/>
        <end position="97"/>
    </location>
</feature>
<dbReference type="Pfam" id="PF04479">
    <property type="entry name" value="RTA1"/>
    <property type="match status" value="1"/>
</dbReference>
<comment type="caution">
    <text evidence="6">The sequence shown here is derived from an EMBL/GenBank/DDBJ whole genome shotgun (WGS) entry which is preliminary data.</text>
</comment>
<keyword evidence="7" id="KW-1185">Reference proteome</keyword>
<proteinExistence type="predicted"/>
<feature type="transmembrane region" description="Helical" evidence="5">
    <location>
        <begin position="161"/>
        <end position="180"/>
    </location>
</feature>
<feature type="transmembrane region" description="Helical" evidence="5">
    <location>
        <begin position="20"/>
        <end position="40"/>
    </location>
</feature>
<organism evidence="6 7">
    <name type="scientific">Zalerion maritima</name>
    <dbReference type="NCBI Taxonomy" id="339359"/>
    <lineage>
        <taxon>Eukaryota</taxon>
        <taxon>Fungi</taxon>
        <taxon>Dikarya</taxon>
        <taxon>Ascomycota</taxon>
        <taxon>Pezizomycotina</taxon>
        <taxon>Sordariomycetes</taxon>
        <taxon>Lulworthiomycetidae</taxon>
        <taxon>Lulworthiales</taxon>
        <taxon>Lulworthiaceae</taxon>
        <taxon>Zalerion</taxon>
    </lineage>
</organism>
<evidence type="ECO:0000256" key="1">
    <source>
        <dbReference type="ARBA" id="ARBA00004141"/>
    </source>
</evidence>
<gene>
    <name evidence="6" type="ORF">MKZ38_009253</name>
</gene>
<reference evidence="6" key="1">
    <citation type="submission" date="2022-07" db="EMBL/GenBank/DDBJ databases">
        <title>Draft genome sequence of Zalerion maritima ATCC 34329, a (micro)plastics degrading marine fungus.</title>
        <authorList>
            <person name="Paco A."/>
            <person name="Goncalves M.F.M."/>
            <person name="Rocha-Santos T.A.P."/>
            <person name="Alves A."/>
        </authorList>
    </citation>
    <scope>NUCLEOTIDE SEQUENCE</scope>
    <source>
        <strain evidence="6">ATCC 34329</strain>
    </source>
</reference>
<evidence type="ECO:0000256" key="4">
    <source>
        <dbReference type="ARBA" id="ARBA00023136"/>
    </source>
</evidence>
<evidence type="ECO:0000313" key="6">
    <source>
        <dbReference type="EMBL" id="KAJ2903870.1"/>
    </source>
</evidence>
<sequence>MADGTPVPGSVFIYAPNKIAPPFFIAAFAASGLIHLYQCFRYKSFKLTGYFVFCGLLFTVGFALREAGAFDYKNLDVYIASTIIIYTAPPILELANYHTLGRILYYIPYHTPIHPGRVWTTFSTLSAIVEALNAIGVSYTANTSLRSNLQDLGDILLKTSLVLQIVVISCFVYLAGTFHYRCSRGGVLAANVKKPLVALYISTALIFVRTIYRTVEHFGIENIDTSDPSFTLQDIDPILRYEWYFYVFEASVMLLNSVLWNQMHPRKYLPNSSKVYLAQDGRTEIAGPGWEDDRNWAITCLDPFGWWMKGGSRKTKQEPKFWENNGEGSDVGEDEGAPELLAGDVMTVLWSSGGHLDYRIRVLETIVQK</sequence>
<dbReference type="EMBL" id="JAKWBI020000069">
    <property type="protein sequence ID" value="KAJ2903870.1"/>
    <property type="molecule type" value="Genomic_DNA"/>
</dbReference>
<keyword evidence="2 5" id="KW-0812">Transmembrane</keyword>
<comment type="subcellular location">
    <subcellularLocation>
        <location evidence="1">Membrane</location>
        <topology evidence="1">Multi-pass membrane protein</topology>
    </subcellularLocation>
</comment>
<dbReference type="AlphaFoldDB" id="A0AAD5RTI2"/>
<dbReference type="PANTHER" id="PTHR31465:SF13">
    <property type="entry name" value="RTA1 DOMAIN PROTEIN-RELATED"/>
    <property type="match status" value="1"/>
</dbReference>
<keyword evidence="4 5" id="KW-0472">Membrane</keyword>
<feature type="transmembrane region" description="Helical" evidence="5">
    <location>
        <begin position="192"/>
        <end position="212"/>
    </location>
</feature>
<dbReference type="Proteomes" id="UP001201980">
    <property type="component" value="Unassembled WGS sequence"/>
</dbReference>
<keyword evidence="3 5" id="KW-1133">Transmembrane helix</keyword>
<accession>A0AAD5RTI2</accession>
<name>A0AAD5RTI2_9PEZI</name>
<feature type="transmembrane region" description="Helical" evidence="5">
    <location>
        <begin position="118"/>
        <end position="141"/>
    </location>
</feature>
<dbReference type="PANTHER" id="PTHR31465">
    <property type="entry name" value="PROTEIN RTA1-RELATED"/>
    <property type="match status" value="1"/>
</dbReference>
<protein>
    <submittedName>
        <fullName evidence="6">Uncharacterized protein</fullName>
    </submittedName>
</protein>
<dbReference type="InterPro" id="IPR007568">
    <property type="entry name" value="RTA1"/>
</dbReference>
<dbReference type="GO" id="GO:0016020">
    <property type="term" value="C:membrane"/>
    <property type="evidence" value="ECO:0007669"/>
    <property type="project" value="UniProtKB-SubCell"/>
</dbReference>
<evidence type="ECO:0000256" key="5">
    <source>
        <dbReference type="SAM" id="Phobius"/>
    </source>
</evidence>
<evidence type="ECO:0000256" key="3">
    <source>
        <dbReference type="ARBA" id="ARBA00022989"/>
    </source>
</evidence>
<feature type="transmembrane region" description="Helical" evidence="5">
    <location>
        <begin position="47"/>
        <end position="65"/>
    </location>
</feature>
<evidence type="ECO:0000313" key="7">
    <source>
        <dbReference type="Proteomes" id="UP001201980"/>
    </source>
</evidence>
<evidence type="ECO:0000256" key="2">
    <source>
        <dbReference type="ARBA" id="ARBA00022692"/>
    </source>
</evidence>
<feature type="transmembrane region" description="Helical" evidence="5">
    <location>
        <begin position="243"/>
        <end position="260"/>
    </location>
</feature>